<dbReference type="AlphaFoldDB" id="A0A6P8GP98"/>
<proteinExistence type="predicted"/>
<feature type="region of interest" description="Disordered" evidence="1">
    <location>
        <begin position="1"/>
        <end position="60"/>
    </location>
</feature>
<name>A0A6P8GP98_CLUHA</name>
<feature type="compositionally biased region" description="Basic and acidic residues" evidence="1">
    <location>
        <begin position="225"/>
        <end position="253"/>
    </location>
</feature>
<organism evidence="2 3">
    <name type="scientific">Clupea harengus</name>
    <name type="common">Atlantic herring</name>
    <dbReference type="NCBI Taxonomy" id="7950"/>
    <lineage>
        <taxon>Eukaryota</taxon>
        <taxon>Metazoa</taxon>
        <taxon>Chordata</taxon>
        <taxon>Craniata</taxon>
        <taxon>Vertebrata</taxon>
        <taxon>Euteleostomi</taxon>
        <taxon>Actinopterygii</taxon>
        <taxon>Neopterygii</taxon>
        <taxon>Teleostei</taxon>
        <taxon>Clupei</taxon>
        <taxon>Clupeiformes</taxon>
        <taxon>Clupeoidei</taxon>
        <taxon>Clupeidae</taxon>
        <taxon>Clupea</taxon>
    </lineage>
</organism>
<dbReference type="PANTHER" id="PTHR14740">
    <property type="entry name" value="CASPASE ACTIVITY AND APOPTOSIS INHIBITOR 1"/>
    <property type="match status" value="1"/>
</dbReference>
<dbReference type="GO" id="GO:0042981">
    <property type="term" value="P:regulation of apoptotic process"/>
    <property type="evidence" value="ECO:0007669"/>
    <property type="project" value="InterPro"/>
</dbReference>
<dbReference type="Pfam" id="PF15335">
    <property type="entry name" value="CAAP1"/>
    <property type="match status" value="1"/>
</dbReference>
<evidence type="ECO:0000256" key="1">
    <source>
        <dbReference type="SAM" id="MobiDB-lite"/>
    </source>
</evidence>
<feature type="region of interest" description="Disordered" evidence="1">
    <location>
        <begin position="133"/>
        <end position="298"/>
    </location>
</feature>
<dbReference type="OrthoDB" id="10064012at2759"/>
<sequence>MLGKKSVKDKKRRHAQGESREVGRKRRSTDSSAEDAKEDLEQAEAPVQESSDVEEGGLDLSVPFKPISAYVSDRQEMLEQCFRVLGENKLKKMLPDDLKDVPFEEIKKLCWEQLEQLSSNNLLEILEGREVTEADDAENKNSSAADSQCSRQDNNVDSTSSVKESSEVDEVKQGGGSGDESDVLSINADVDDSDIEGPKEDKPQEVEEESAAVPPTTPPVEEEKEEKMEEEEKKKKKEDEPRLELQQDIERSVSEILALSVAAEPPPPPPKPAPPVGAAAAAQSRSPQPQLADLPSALGVTQPSAQQLELLELEMRARAIKALMKANETKKQALAP</sequence>
<evidence type="ECO:0000313" key="2">
    <source>
        <dbReference type="Proteomes" id="UP000515152"/>
    </source>
</evidence>
<feature type="compositionally biased region" description="Acidic residues" evidence="1">
    <location>
        <begin position="32"/>
        <end position="42"/>
    </location>
</feature>
<keyword evidence="2" id="KW-1185">Reference proteome</keyword>
<evidence type="ECO:0000313" key="3">
    <source>
        <dbReference type="RefSeq" id="XP_031441059.1"/>
    </source>
</evidence>
<dbReference type="PANTHER" id="PTHR14740:SF3">
    <property type="entry name" value="CASPASE ACTIVITY AND APOPTOSIS INHIBITOR 1"/>
    <property type="match status" value="1"/>
</dbReference>
<accession>A0A6P8GP98</accession>
<gene>
    <name evidence="3" type="primary">LOC105903154</name>
</gene>
<dbReference type="RefSeq" id="XP_031441059.1">
    <property type="nucleotide sequence ID" value="XM_031585199.1"/>
</dbReference>
<protein>
    <submittedName>
        <fullName evidence="3">Caspase activity and apoptosis inhibitor 1 isoform X1</fullName>
    </submittedName>
</protein>
<feature type="compositionally biased region" description="Basic and acidic residues" evidence="1">
    <location>
        <begin position="196"/>
        <end position="205"/>
    </location>
</feature>
<feature type="compositionally biased region" description="Basic residues" evidence="1">
    <location>
        <begin position="1"/>
        <end position="14"/>
    </location>
</feature>
<dbReference type="Proteomes" id="UP000515152">
    <property type="component" value="Chromosome 18"/>
</dbReference>
<feature type="compositionally biased region" description="Low complexity" evidence="1">
    <location>
        <begin position="276"/>
        <end position="292"/>
    </location>
</feature>
<dbReference type="GeneID" id="105903154"/>
<reference evidence="3" key="1">
    <citation type="submission" date="2025-08" db="UniProtKB">
        <authorList>
            <consortium name="RefSeq"/>
        </authorList>
    </citation>
    <scope>IDENTIFICATION</scope>
</reference>
<feature type="compositionally biased region" description="Polar residues" evidence="1">
    <location>
        <begin position="140"/>
        <end position="155"/>
    </location>
</feature>
<dbReference type="InterPro" id="IPR038991">
    <property type="entry name" value="CAAP1"/>
</dbReference>
<feature type="compositionally biased region" description="Pro residues" evidence="1">
    <location>
        <begin position="264"/>
        <end position="275"/>
    </location>
</feature>